<evidence type="ECO:0000313" key="3">
    <source>
        <dbReference type="Proteomes" id="UP000827084"/>
    </source>
</evidence>
<reference evidence="2 3" key="1">
    <citation type="submission" date="2021-08" db="EMBL/GenBank/DDBJ databases">
        <title>Shewanella putrefaciens YZ-J, complete genome.</title>
        <authorList>
            <person name="Yi Z."/>
        </authorList>
    </citation>
    <scope>NUCLEOTIDE SEQUENCE [LARGE SCALE GENOMIC DNA]</scope>
    <source>
        <strain evidence="2 3">YZ-J</strain>
    </source>
</reference>
<name>A0ABX8XGJ9_SHEPU</name>
<gene>
    <name evidence="2" type="ORF">K3G22_08580</name>
</gene>
<evidence type="ECO:0000313" key="2">
    <source>
        <dbReference type="EMBL" id="QYX74429.1"/>
    </source>
</evidence>
<dbReference type="InterPro" id="IPR038144">
    <property type="entry name" value="IPI"/>
</dbReference>
<dbReference type="Gene3D" id="2.60.40.2360">
    <property type="entry name" value="Intracellular proteinase inhibitor BsuPI"/>
    <property type="match status" value="1"/>
</dbReference>
<feature type="domain" description="Intracellular proteinase inhibitor BsuPI" evidence="1">
    <location>
        <begin position="92"/>
        <end position="161"/>
    </location>
</feature>
<sequence>MADNTYFICVSIIVSSLLAGCSVPETADTNVTAIAESKIDTAVQSEFVRAADPVLELATGASRLKVEQVKSDKVQGLLQGELVLDPFVDVRQSLTATFTVTNPQSYPVLLRYHSGMTADLWLVTMEGKRLWAWSDEMMFTQAIRDTRLDAGASITEKFIIPENILAAISTDGARLEAHFAAKVIESEVPVMIPVVVLLQWE</sequence>
<dbReference type="InterPro" id="IPR020481">
    <property type="entry name" value="Intracell_prot_inh_BsuPI"/>
</dbReference>
<dbReference type="RefSeq" id="WP_025008114.1">
    <property type="nucleotide sequence ID" value="NZ_BMPK01000003.1"/>
</dbReference>
<proteinExistence type="predicted"/>
<accession>A0ABX8XGJ9</accession>
<dbReference type="GeneID" id="67443310"/>
<evidence type="ECO:0000259" key="1">
    <source>
        <dbReference type="Pfam" id="PF12690"/>
    </source>
</evidence>
<protein>
    <submittedName>
        <fullName evidence="2">Proteinase inhibitor</fullName>
    </submittedName>
</protein>
<dbReference type="Pfam" id="PF12690">
    <property type="entry name" value="BsuPI"/>
    <property type="match status" value="1"/>
</dbReference>
<keyword evidence="3" id="KW-1185">Reference proteome</keyword>
<dbReference type="EMBL" id="CP080635">
    <property type="protein sequence ID" value="QYX74429.1"/>
    <property type="molecule type" value="Genomic_DNA"/>
</dbReference>
<organism evidence="2 3">
    <name type="scientific">Shewanella putrefaciens</name>
    <name type="common">Pseudomonas putrefaciens</name>
    <dbReference type="NCBI Taxonomy" id="24"/>
    <lineage>
        <taxon>Bacteria</taxon>
        <taxon>Pseudomonadati</taxon>
        <taxon>Pseudomonadota</taxon>
        <taxon>Gammaproteobacteria</taxon>
        <taxon>Alteromonadales</taxon>
        <taxon>Shewanellaceae</taxon>
        <taxon>Shewanella</taxon>
    </lineage>
</organism>
<dbReference type="Proteomes" id="UP000827084">
    <property type="component" value="Chromosome"/>
</dbReference>